<feature type="compositionally biased region" description="Low complexity" evidence="1">
    <location>
        <begin position="134"/>
        <end position="147"/>
    </location>
</feature>
<sequence>MITCANGVKFHSSNTDMDFSKHTSLRTSAKLATNPASRNYQTGGFLCHCGKKTSYHADTWIELKKSVSALFQIRACLRYQTEGLEAVSDVASISRVSLYLQSSWSTTELKSGGRTHVSDGDESNEEKLSEKESSSQSSYNPSSQSSSTEIVTSHKPIYSYLTSAGIEQYTRPTKSSQWMIGEVDLTEKFLEYRALIVDNARKMGILSQVDQLALNFIYLISNNSKSGNLMDGDVAYSSNYSTDCVNEDTYVHDALQPLLKAYFPNDDVICREGANGTIKASSSRKQKFNSDSHGRKGDCSVKTNDGCLSQLVLLVEAKSPLNTTSNDLVKLGKCLKNVVDKLDEDGVRDVFSLWPVG</sequence>
<proteinExistence type="predicted"/>
<evidence type="ECO:0000313" key="2">
    <source>
        <dbReference type="EMBL" id="RCH87232.1"/>
    </source>
</evidence>
<dbReference type="EMBL" id="PJQL01001700">
    <property type="protein sequence ID" value="RCH87232.1"/>
    <property type="molecule type" value="Genomic_DNA"/>
</dbReference>
<reference evidence="2 3" key="1">
    <citation type="journal article" date="2018" name="G3 (Bethesda)">
        <title>Phylogenetic and Phylogenomic Definition of Rhizopus Species.</title>
        <authorList>
            <person name="Gryganskyi A.P."/>
            <person name="Golan J."/>
            <person name="Dolatabadi S."/>
            <person name="Mondo S."/>
            <person name="Robb S."/>
            <person name="Idnurm A."/>
            <person name="Muszewska A."/>
            <person name="Steczkiewicz K."/>
            <person name="Masonjones S."/>
            <person name="Liao H.L."/>
            <person name="Gajdeczka M.T."/>
            <person name="Anike F."/>
            <person name="Vuek A."/>
            <person name="Anishchenko I.M."/>
            <person name="Voigt K."/>
            <person name="de Hoog G.S."/>
            <person name="Smith M.E."/>
            <person name="Heitman J."/>
            <person name="Vilgalys R."/>
            <person name="Stajich J.E."/>
        </authorList>
    </citation>
    <scope>NUCLEOTIDE SEQUENCE [LARGE SCALE GENOMIC DNA]</scope>
    <source>
        <strain evidence="2 3">CBS 357.93</strain>
    </source>
</reference>
<evidence type="ECO:0000256" key="1">
    <source>
        <dbReference type="SAM" id="MobiDB-lite"/>
    </source>
</evidence>
<dbReference type="Proteomes" id="UP000252139">
    <property type="component" value="Unassembled WGS sequence"/>
</dbReference>
<comment type="caution">
    <text evidence="2">The sequence shown here is derived from an EMBL/GenBank/DDBJ whole genome shotgun (WGS) entry which is preliminary data.</text>
</comment>
<dbReference type="OrthoDB" id="2250719at2759"/>
<protein>
    <submittedName>
        <fullName evidence="2">Uncharacterized protein</fullName>
    </submittedName>
</protein>
<dbReference type="STRING" id="86630.A0A367JB99"/>
<evidence type="ECO:0000313" key="3">
    <source>
        <dbReference type="Proteomes" id="UP000252139"/>
    </source>
</evidence>
<accession>A0A367JB99</accession>
<dbReference type="AlphaFoldDB" id="A0A367JB99"/>
<keyword evidence="3" id="KW-1185">Reference proteome</keyword>
<feature type="region of interest" description="Disordered" evidence="1">
    <location>
        <begin position="109"/>
        <end position="150"/>
    </location>
</feature>
<organism evidence="2 3">
    <name type="scientific">Rhizopus azygosporus</name>
    <name type="common">Rhizopus microsporus var. azygosporus</name>
    <dbReference type="NCBI Taxonomy" id="86630"/>
    <lineage>
        <taxon>Eukaryota</taxon>
        <taxon>Fungi</taxon>
        <taxon>Fungi incertae sedis</taxon>
        <taxon>Mucoromycota</taxon>
        <taxon>Mucoromycotina</taxon>
        <taxon>Mucoromycetes</taxon>
        <taxon>Mucorales</taxon>
        <taxon>Mucorineae</taxon>
        <taxon>Rhizopodaceae</taxon>
        <taxon>Rhizopus</taxon>
    </lineage>
</organism>
<gene>
    <name evidence="2" type="ORF">CU097_004565</name>
</gene>
<name>A0A367JB99_RHIAZ</name>